<evidence type="ECO:0000313" key="1">
    <source>
        <dbReference type="EMBL" id="KAI4382541.1"/>
    </source>
</evidence>
<evidence type="ECO:0000313" key="2">
    <source>
        <dbReference type="Proteomes" id="UP001057402"/>
    </source>
</evidence>
<dbReference type="Proteomes" id="UP001057402">
    <property type="component" value="Chromosome 3"/>
</dbReference>
<reference evidence="2" key="1">
    <citation type="journal article" date="2023" name="Front. Plant Sci.">
        <title>Chromosomal-level genome assembly of Melastoma candidum provides insights into trichome evolution.</title>
        <authorList>
            <person name="Zhong Y."/>
            <person name="Wu W."/>
            <person name="Sun C."/>
            <person name="Zou P."/>
            <person name="Liu Y."/>
            <person name="Dai S."/>
            <person name="Zhou R."/>
        </authorList>
    </citation>
    <scope>NUCLEOTIDE SEQUENCE [LARGE SCALE GENOMIC DNA]</scope>
</reference>
<organism evidence="1 2">
    <name type="scientific">Melastoma candidum</name>
    <dbReference type="NCBI Taxonomy" id="119954"/>
    <lineage>
        <taxon>Eukaryota</taxon>
        <taxon>Viridiplantae</taxon>
        <taxon>Streptophyta</taxon>
        <taxon>Embryophyta</taxon>
        <taxon>Tracheophyta</taxon>
        <taxon>Spermatophyta</taxon>
        <taxon>Magnoliopsida</taxon>
        <taxon>eudicotyledons</taxon>
        <taxon>Gunneridae</taxon>
        <taxon>Pentapetalae</taxon>
        <taxon>rosids</taxon>
        <taxon>malvids</taxon>
        <taxon>Myrtales</taxon>
        <taxon>Melastomataceae</taxon>
        <taxon>Melastomatoideae</taxon>
        <taxon>Melastomateae</taxon>
        <taxon>Melastoma</taxon>
    </lineage>
</organism>
<keyword evidence="2" id="KW-1185">Reference proteome</keyword>
<name>A0ACB9RWD5_9MYRT</name>
<accession>A0ACB9RWD5</accession>
<proteinExistence type="predicted"/>
<sequence>MDTMKSQKLKAKKKKKERDCLFQNILLHLLTTLTCALLGSYLFWLPSPFSAPESFVLVSFLQWKPVLANAKTLFLVANLIAIFLMGDYGFRRASKGPSSSPVDNLYDEYVERSKRLWVTRVQGTEEREEKDEGQAPEVQLEPAKDEGEQISNTGDEFEELPMAEPAKSAVDDMQDSKLDEGSESNKSATEEPMRSDMHEPSAPKSDKSGESDELPWEELTRRVDEFIARVNKRRLLESRSQ</sequence>
<comment type="caution">
    <text evidence="1">The sequence shown here is derived from an EMBL/GenBank/DDBJ whole genome shotgun (WGS) entry which is preliminary data.</text>
</comment>
<protein>
    <submittedName>
        <fullName evidence="1">Uncharacterized protein</fullName>
    </submittedName>
</protein>
<dbReference type="EMBL" id="CM042882">
    <property type="protein sequence ID" value="KAI4382541.1"/>
    <property type="molecule type" value="Genomic_DNA"/>
</dbReference>
<gene>
    <name evidence="1" type="ORF">MLD38_008494</name>
</gene>